<protein>
    <submittedName>
        <fullName evidence="10">Energy-coupling factor ABC transporter ATP-binding protein</fullName>
    </submittedName>
</protein>
<comment type="subcellular location">
    <subcellularLocation>
        <location evidence="1">Cell membrane</location>
        <topology evidence="1">Peripheral membrane protein</topology>
    </subcellularLocation>
</comment>
<dbReference type="PANTHER" id="PTHR43553:SF27">
    <property type="entry name" value="ENERGY-COUPLING FACTOR TRANSPORTER ATP-BINDING PROTEIN ECFA2"/>
    <property type="match status" value="1"/>
</dbReference>
<keyword evidence="5" id="KW-0547">Nucleotide-binding</keyword>
<dbReference type="InterPro" id="IPR003593">
    <property type="entry name" value="AAA+_ATPase"/>
</dbReference>
<name>A0AB35XN24_9ACTN</name>
<comment type="similarity">
    <text evidence="2">Belongs to the ABC transporter superfamily.</text>
</comment>
<evidence type="ECO:0000256" key="5">
    <source>
        <dbReference type="ARBA" id="ARBA00022741"/>
    </source>
</evidence>
<dbReference type="InterPro" id="IPR003439">
    <property type="entry name" value="ABC_transporter-like_ATP-bd"/>
</dbReference>
<feature type="domain" description="ABC transporter" evidence="9">
    <location>
        <begin position="3"/>
        <end position="258"/>
    </location>
</feature>
<dbReference type="PANTHER" id="PTHR43553">
    <property type="entry name" value="HEAVY METAL TRANSPORTER"/>
    <property type="match status" value="1"/>
</dbReference>
<dbReference type="RefSeq" id="WP_016666259.1">
    <property type="nucleotide sequence ID" value="NZ_CABKSM010000001.1"/>
</dbReference>
<evidence type="ECO:0000256" key="7">
    <source>
        <dbReference type="ARBA" id="ARBA00022967"/>
    </source>
</evidence>
<evidence type="ECO:0000259" key="9">
    <source>
        <dbReference type="PROSITE" id="PS50893"/>
    </source>
</evidence>
<evidence type="ECO:0000256" key="6">
    <source>
        <dbReference type="ARBA" id="ARBA00022840"/>
    </source>
</evidence>
<comment type="caution">
    <text evidence="10">The sequence shown here is derived from an EMBL/GenBank/DDBJ whole genome shotgun (WGS) entry which is preliminary data.</text>
</comment>
<evidence type="ECO:0000256" key="8">
    <source>
        <dbReference type="ARBA" id="ARBA00023136"/>
    </source>
</evidence>
<gene>
    <name evidence="10" type="ORF">V7F78_10480</name>
</gene>
<dbReference type="InterPro" id="IPR015856">
    <property type="entry name" value="ABC_transpr_CbiO/EcfA_su"/>
</dbReference>
<dbReference type="InterPro" id="IPR017871">
    <property type="entry name" value="ABC_transporter-like_CS"/>
</dbReference>
<proteinExistence type="inferred from homology"/>
<dbReference type="CDD" id="cd03226">
    <property type="entry name" value="ABC_cobalt_CbiO_domain2"/>
    <property type="match status" value="1"/>
</dbReference>
<accession>A0AB35XN24</accession>
<dbReference type="Proteomes" id="UP001309299">
    <property type="component" value="Unassembled WGS sequence"/>
</dbReference>
<sequence length="496" mass="53452">MSVSLTDVSYSYPVPDLDGSPFDDGPTPDREVVDQLRDITMTIRPGTLTLLIGGSGSGKSTLLRTMNGLVPKFFEGTMRGKAEVDGTDLAGVELHDVGRTSAMIFQNPRTQFFTSSVRTELAFGLENYGVDPSEIRDAMTRAVGQTGIAHLLDRRLDTLSGGELQRVACACALVTDVDLLLFDEPTSNLSAEGIDDFRHLVAQLKASGKTLVIAEHRLHLFRGMVDVVHRISDGRVAETMTGDDLFSLTDMERTERGLRAVDVVPVDIPEPPTAAASSNTDGPKLPTGLMVEHLSFSYGHGPTILDVDSLFLPAGAVTILTGPNGAGKSTLARLICGLEKSPPSARIGMGEPWWSTGRRQKSCGMVMQDVRRQLFSESVEREVTLGLDPRQRDAANVPALLERLDLVGQRDRHPLSLSGGQAQRLVVAATIAQDKEVVIFDEPTSGVDFRHLTSIADLVGDLATAGKVVIVITHDPELMARCGDYLINITTLKGQS</sequence>
<dbReference type="EMBL" id="JBAKUA010000018">
    <property type="protein sequence ID" value="MEH1547422.1"/>
    <property type="molecule type" value="Genomic_DNA"/>
</dbReference>
<dbReference type="CDD" id="cd03225">
    <property type="entry name" value="ABC_cobalt_CbiO_domain1"/>
    <property type="match status" value="1"/>
</dbReference>
<evidence type="ECO:0000256" key="2">
    <source>
        <dbReference type="ARBA" id="ARBA00005417"/>
    </source>
</evidence>
<dbReference type="PROSITE" id="PS00211">
    <property type="entry name" value="ABC_TRANSPORTER_1"/>
    <property type="match status" value="1"/>
</dbReference>
<evidence type="ECO:0000256" key="4">
    <source>
        <dbReference type="ARBA" id="ARBA00022475"/>
    </source>
</evidence>
<dbReference type="InterPro" id="IPR050095">
    <property type="entry name" value="ECF_ABC_transporter_ATP-bd"/>
</dbReference>
<keyword evidence="6 10" id="KW-0067">ATP-binding</keyword>
<evidence type="ECO:0000313" key="10">
    <source>
        <dbReference type="EMBL" id="MEH1547422.1"/>
    </source>
</evidence>
<dbReference type="PROSITE" id="PS50893">
    <property type="entry name" value="ABC_TRANSPORTER_2"/>
    <property type="match status" value="2"/>
</dbReference>
<dbReference type="GO" id="GO:0043190">
    <property type="term" value="C:ATP-binding cassette (ABC) transporter complex"/>
    <property type="evidence" value="ECO:0007669"/>
    <property type="project" value="TreeGrafter"/>
</dbReference>
<dbReference type="Gene3D" id="3.40.50.300">
    <property type="entry name" value="P-loop containing nucleotide triphosphate hydrolases"/>
    <property type="match status" value="2"/>
</dbReference>
<dbReference type="Pfam" id="PF00005">
    <property type="entry name" value="ABC_tran"/>
    <property type="match status" value="2"/>
</dbReference>
<evidence type="ECO:0000256" key="1">
    <source>
        <dbReference type="ARBA" id="ARBA00004202"/>
    </source>
</evidence>
<reference evidence="10" key="1">
    <citation type="submission" date="2024-02" db="EMBL/GenBank/DDBJ databases">
        <title>Bacterial skin colonization with Propionibacterium avidum as a risk factor for Periprosthetic Joint Infections - a single-center prospective study.</title>
        <authorList>
            <person name="Achermann Y."/>
        </authorList>
    </citation>
    <scope>NUCLEOTIDE SEQUENCE</scope>
    <source>
        <strain evidence="10">PAVI-2017310195</strain>
    </source>
</reference>
<keyword evidence="8" id="KW-0472">Membrane</keyword>
<keyword evidence="3" id="KW-0813">Transport</keyword>
<keyword evidence="7" id="KW-1278">Translocase</keyword>
<dbReference type="AlphaFoldDB" id="A0AB35XN24"/>
<dbReference type="InterPro" id="IPR027417">
    <property type="entry name" value="P-loop_NTPase"/>
</dbReference>
<dbReference type="SMART" id="SM00382">
    <property type="entry name" value="AAA"/>
    <property type="match status" value="2"/>
</dbReference>
<feature type="domain" description="ABC transporter" evidence="9">
    <location>
        <begin position="289"/>
        <end position="496"/>
    </location>
</feature>
<dbReference type="SUPFAM" id="SSF52540">
    <property type="entry name" value="P-loop containing nucleoside triphosphate hydrolases"/>
    <property type="match status" value="2"/>
</dbReference>
<keyword evidence="4" id="KW-1003">Cell membrane</keyword>
<evidence type="ECO:0000313" key="11">
    <source>
        <dbReference type="Proteomes" id="UP001309299"/>
    </source>
</evidence>
<dbReference type="GO" id="GO:0016887">
    <property type="term" value="F:ATP hydrolysis activity"/>
    <property type="evidence" value="ECO:0007669"/>
    <property type="project" value="InterPro"/>
</dbReference>
<evidence type="ECO:0000256" key="3">
    <source>
        <dbReference type="ARBA" id="ARBA00022448"/>
    </source>
</evidence>
<dbReference type="GO" id="GO:0005524">
    <property type="term" value="F:ATP binding"/>
    <property type="evidence" value="ECO:0007669"/>
    <property type="project" value="UniProtKB-KW"/>
</dbReference>
<dbReference type="GO" id="GO:0042626">
    <property type="term" value="F:ATPase-coupled transmembrane transporter activity"/>
    <property type="evidence" value="ECO:0007669"/>
    <property type="project" value="TreeGrafter"/>
</dbReference>
<organism evidence="10 11">
    <name type="scientific">Cutibacterium avidum</name>
    <dbReference type="NCBI Taxonomy" id="33010"/>
    <lineage>
        <taxon>Bacteria</taxon>
        <taxon>Bacillati</taxon>
        <taxon>Actinomycetota</taxon>
        <taxon>Actinomycetes</taxon>
        <taxon>Propionibacteriales</taxon>
        <taxon>Propionibacteriaceae</taxon>
        <taxon>Cutibacterium</taxon>
    </lineage>
</organism>